<reference evidence="3" key="2">
    <citation type="submission" date="2015-04" db="EMBL/GenBank/DDBJ databases">
        <title>A butyrogenic pathway from the amino acid lysine in a human gut commensal.</title>
        <authorList>
            <person name="de Vos W.M."/>
            <person name="Bui N.T.P."/>
            <person name="Plugge C.M."/>
            <person name="Ritari J."/>
        </authorList>
    </citation>
    <scope>NUCLEOTIDE SEQUENCE [LARGE SCALE GENOMIC DNA]</scope>
    <source>
        <strain evidence="3">AF211</strain>
    </source>
</reference>
<dbReference type="Gene3D" id="3.90.550.10">
    <property type="entry name" value="Spore Coat Polysaccharide Biosynthesis Protein SpsA, Chain A"/>
    <property type="match status" value="1"/>
</dbReference>
<dbReference type="InterPro" id="IPR005835">
    <property type="entry name" value="NTP_transferase_dom"/>
</dbReference>
<name>A0A0S2W5Z9_9FIRM</name>
<dbReference type="eggNOG" id="COG1208">
    <property type="taxonomic scope" value="Bacteria"/>
</dbReference>
<dbReference type="RefSeq" id="WP_058118149.1">
    <property type="nucleotide sequence ID" value="NZ_CP011307.1"/>
</dbReference>
<evidence type="ECO:0000313" key="3">
    <source>
        <dbReference type="Proteomes" id="UP000064844"/>
    </source>
</evidence>
<organism evidence="2 3">
    <name type="scientific">Intestinimonas butyriciproducens</name>
    <dbReference type="NCBI Taxonomy" id="1297617"/>
    <lineage>
        <taxon>Bacteria</taxon>
        <taxon>Bacillati</taxon>
        <taxon>Bacillota</taxon>
        <taxon>Clostridia</taxon>
        <taxon>Eubacteriales</taxon>
        <taxon>Intestinimonas</taxon>
    </lineage>
</organism>
<dbReference type="AlphaFoldDB" id="A0A0S2W5Z9"/>
<gene>
    <name evidence="2" type="ORF">IB211_02394c</name>
</gene>
<dbReference type="KEGG" id="ibu:IB211_02394c"/>
<dbReference type="SUPFAM" id="SSF53448">
    <property type="entry name" value="Nucleotide-diphospho-sugar transferases"/>
    <property type="match status" value="1"/>
</dbReference>
<accession>A0A0S2W5Z9</accession>
<proteinExistence type="predicted"/>
<protein>
    <recommendedName>
        <fullName evidence="1">Nucleotidyl transferase domain-containing protein</fullName>
    </recommendedName>
</protein>
<feature type="domain" description="Nucleotidyl transferase" evidence="1">
    <location>
        <begin position="7"/>
        <end position="135"/>
    </location>
</feature>
<dbReference type="STRING" id="1297617.IB211_02394c"/>
<dbReference type="EMBL" id="CP011307">
    <property type="protein sequence ID" value="ALP94785.1"/>
    <property type="molecule type" value="Genomic_DNA"/>
</dbReference>
<sequence>MKKPVLVVMAAGMGSRYGGLKQLDPVGGHGQLIIDYSIYDAKRAGFETVVFVIKHAIEESFKAGIGDRLAKVMEVKYAYQELDDLPVGYAVPEGRVKPWGTCHAVLAARHVVEGPFAVINADDYYGPEAFQEIYSYLCSHPDSRDTYEYAMVGYLLGNTVTEHGHVARGICEETEGHFLRAVTERTHIEKAGHDARYTENGGVTWTALPGGTIVSMNLWGFTASFLSEAQRRFPSFLDRALAEDPMKGEYFLPSVVSALIEEGRARVRVLRSRDRWYGVTYQDDKPVVVQAVSDMTAKGLYPENLWGGER</sequence>
<evidence type="ECO:0000313" key="2">
    <source>
        <dbReference type="EMBL" id="ALP94785.1"/>
    </source>
</evidence>
<evidence type="ECO:0000259" key="1">
    <source>
        <dbReference type="Pfam" id="PF00483"/>
    </source>
</evidence>
<reference evidence="2 3" key="1">
    <citation type="journal article" date="2015" name="Nat. Commun.">
        <title>Production of butyrate from lysine and the Amadori product fructoselysine by a human gut commensal.</title>
        <authorList>
            <person name="Bui T.P."/>
            <person name="Ritari J."/>
            <person name="Boeren S."/>
            <person name="de Waard P."/>
            <person name="Plugge C.M."/>
            <person name="de Vos W.M."/>
        </authorList>
    </citation>
    <scope>NUCLEOTIDE SEQUENCE [LARGE SCALE GENOMIC DNA]</scope>
    <source>
        <strain evidence="2 3">AF211</strain>
    </source>
</reference>
<dbReference type="Proteomes" id="UP000064844">
    <property type="component" value="Chromosome"/>
</dbReference>
<keyword evidence="3" id="KW-1185">Reference proteome</keyword>
<dbReference type="Pfam" id="PF00483">
    <property type="entry name" value="NTP_transferase"/>
    <property type="match status" value="1"/>
</dbReference>
<dbReference type="InterPro" id="IPR029044">
    <property type="entry name" value="Nucleotide-diphossugar_trans"/>
</dbReference>
<dbReference type="PATRIC" id="fig|1297617.4.peg.2466"/>